<evidence type="ECO:0000256" key="4">
    <source>
        <dbReference type="ARBA" id="ARBA00023002"/>
    </source>
</evidence>
<dbReference type="Gene3D" id="3.40.50.720">
    <property type="entry name" value="NAD(P)-binding Rossmann-like Domain"/>
    <property type="match status" value="1"/>
</dbReference>
<dbReference type="PRINTS" id="PR00081">
    <property type="entry name" value="GDHRDH"/>
</dbReference>
<evidence type="ECO:0000256" key="2">
    <source>
        <dbReference type="ARBA" id="ARBA00006484"/>
    </source>
</evidence>
<dbReference type="Pfam" id="PF00106">
    <property type="entry name" value="adh_short"/>
    <property type="match status" value="1"/>
</dbReference>
<dbReference type="SUPFAM" id="SSF51735">
    <property type="entry name" value="NAD(P)-binding Rossmann-fold domains"/>
    <property type="match status" value="1"/>
</dbReference>
<evidence type="ECO:0000256" key="1">
    <source>
        <dbReference type="ARBA" id="ARBA00004240"/>
    </source>
</evidence>
<dbReference type="PANTHER" id="PTHR43899:SF13">
    <property type="entry name" value="RH59310P"/>
    <property type="match status" value="1"/>
</dbReference>
<organism evidence="6 7">
    <name type="scientific">Araneus ventricosus</name>
    <name type="common">Orbweaver spider</name>
    <name type="synonym">Epeira ventricosa</name>
    <dbReference type="NCBI Taxonomy" id="182803"/>
    <lineage>
        <taxon>Eukaryota</taxon>
        <taxon>Metazoa</taxon>
        <taxon>Ecdysozoa</taxon>
        <taxon>Arthropoda</taxon>
        <taxon>Chelicerata</taxon>
        <taxon>Arachnida</taxon>
        <taxon>Araneae</taxon>
        <taxon>Araneomorphae</taxon>
        <taxon>Entelegynae</taxon>
        <taxon>Araneoidea</taxon>
        <taxon>Araneidae</taxon>
        <taxon>Araneus</taxon>
    </lineage>
</organism>
<dbReference type="Proteomes" id="UP000499080">
    <property type="component" value="Unassembled WGS sequence"/>
</dbReference>
<dbReference type="PROSITE" id="PS00061">
    <property type="entry name" value="ADH_SHORT"/>
    <property type="match status" value="1"/>
</dbReference>
<evidence type="ECO:0000313" key="6">
    <source>
        <dbReference type="EMBL" id="GBM58473.1"/>
    </source>
</evidence>
<evidence type="ECO:0000256" key="5">
    <source>
        <dbReference type="RuleBase" id="RU000363"/>
    </source>
</evidence>
<proteinExistence type="inferred from homology"/>
<dbReference type="FunFam" id="3.40.50.720:FF:000137">
    <property type="entry name" value="Hydroxysteroid (17-beta) dehydrogenase 3"/>
    <property type="match status" value="1"/>
</dbReference>
<dbReference type="InterPro" id="IPR020904">
    <property type="entry name" value="Sc_DH/Rdtase_CS"/>
</dbReference>
<dbReference type="InterPro" id="IPR002347">
    <property type="entry name" value="SDR_fam"/>
</dbReference>
<dbReference type="PRINTS" id="PR00080">
    <property type="entry name" value="SDRFAMILY"/>
</dbReference>
<name>A0A4Y2GYD8_ARAVE</name>
<keyword evidence="7" id="KW-1185">Reference proteome</keyword>
<comment type="caution">
    <text evidence="6">The sequence shown here is derived from an EMBL/GenBank/DDBJ whole genome shotgun (WGS) entry which is preliminary data.</text>
</comment>
<dbReference type="InterPro" id="IPR036291">
    <property type="entry name" value="NAD(P)-bd_dom_sf"/>
</dbReference>
<comment type="subcellular location">
    <subcellularLocation>
        <location evidence="1">Endoplasmic reticulum</location>
    </subcellularLocation>
</comment>
<dbReference type="GO" id="GO:0005783">
    <property type="term" value="C:endoplasmic reticulum"/>
    <property type="evidence" value="ECO:0007669"/>
    <property type="project" value="UniProtKB-SubCell"/>
</dbReference>
<comment type="similarity">
    <text evidence="2 5">Belongs to the short-chain dehydrogenases/reductases (SDR) family.</text>
</comment>
<protein>
    <submittedName>
        <fullName evidence="6">Very-long-chain 3-oxoacyl-CoA reductase</fullName>
    </submittedName>
</protein>
<dbReference type="InterPro" id="IPR051019">
    <property type="entry name" value="VLCFA-Steroid_DH"/>
</dbReference>
<accession>A0A4Y2GYD8</accession>
<keyword evidence="4" id="KW-0560">Oxidoreductase</keyword>
<keyword evidence="3" id="KW-0521">NADP</keyword>
<dbReference type="EMBL" id="BGPR01001635">
    <property type="protein sequence ID" value="GBM58473.1"/>
    <property type="molecule type" value="Genomic_DNA"/>
</dbReference>
<dbReference type="PIRSF" id="PIRSF000126">
    <property type="entry name" value="11-beta-HSD1"/>
    <property type="match status" value="1"/>
</dbReference>
<dbReference type="PANTHER" id="PTHR43899">
    <property type="entry name" value="RH59310P"/>
    <property type="match status" value="1"/>
</dbReference>
<dbReference type="AlphaFoldDB" id="A0A4Y2GYD8"/>
<sequence>MIESRVRGRRITASRSDSTKKGFASLRVSIVGCSLTHVKSVVHILVSHESLEYGRWLTCRPCHLNIVVTGSTDGIGKAYAKALAAKGFNIVLISRTQEKLDTVAQEIEKKYSVQTKTIAIDITDEPVIYDKIRKEIEDLEIGVLVNNVGMSYQYAEYLTKVPNVEKFADNLIKANIVSCTRMTLIALPIMERLGKGVILNVSSLSALSPVPLLTMYSASKVYVNFFSKATQEEYQKKGIIIQSVLPGFVSTNMSKMRPSFTTCTPEAFVKWALKTVGVESQTYGYPVHKLQGYVQELLVDYMPESVSLAINSKMMNNIRKRYYRKYGLVDDEKKSSSKHK</sequence>
<evidence type="ECO:0000256" key="3">
    <source>
        <dbReference type="ARBA" id="ARBA00022857"/>
    </source>
</evidence>
<dbReference type="GO" id="GO:0016491">
    <property type="term" value="F:oxidoreductase activity"/>
    <property type="evidence" value="ECO:0007669"/>
    <property type="project" value="UniProtKB-KW"/>
</dbReference>
<dbReference type="OrthoDB" id="5545019at2759"/>
<reference evidence="6 7" key="1">
    <citation type="journal article" date="2019" name="Sci. Rep.">
        <title>Orb-weaving spider Araneus ventricosus genome elucidates the spidroin gene catalogue.</title>
        <authorList>
            <person name="Kono N."/>
            <person name="Nakamura H."/>
            <person name="Ohtoshi R."/>
            <person name="Moran D.A.P."/>
            <person name="Shinohara A."/>
            <person name="Yoshida Y."/>
            <person name="Fujiwara M."/>
            <person name="Mori M."/>
            <person name="Tomita M."/>
            <person name="Arakawa K."/>
        </authorList>
    </citation>
    <scope>NUCLEOTIDE SEQUENCE [LARGE SCALE GENOMIC DNA]</scope>
</reference>
<gene>
    <name evidence="6" type="primary">HSD17B12</name>
    <name evidence="6" type="ORF">AVEN_226416_1</name>
</gene>
<evidence type="ECO:0000313" key="7">
    <source>
        <dbReference type="Proteomes" id="UP000499080"/>
    </source>
</evidence>
<dbReference type="CDD" id="cd05356">
    <property type="entry name" value="17beta-HSD1_like_SDR_c"/>
    <property type="match status" value="1"/>
</dbReference>